<keyword evidence="2" id="KW-0808">Transferase</keyword>
<evidence type="ECO:0000313" key="3">
    <source>
        <dbReference type="Proteomes" id="UP000717995"/>
    </source>
</evidence>
<feature type="chain" id="PRO_5046502575" evidence="1">
    <location>
        <begin position="19"/>
        <end position="107"/>
    </location>
</feature>
<evidence type="ECO:0000313" key="2">
    <source>
        <dbReference type="EMBL" id="MBM7060628.1"/>
    </source>
</evidence>
<feature type="signal peptide" evidence="1">
    <location>
        <begin position="1"/>
        <end position="18"/>
    </location>
</feature>
<dbReference type="Proteomes" id="UP000717995">
    <property type="component" value="Unassembled WGS sequence"/>
</dbReference>
<name>A0ABS2ID97_9GAMM</name>
<proteinExistence type="predicted"/>
<dbReference type="RefSeq" id="WP_204915743.1">
    <property type="nucleotide sequence ID" value="NZ_JAFEUP010000002.1"/>
</dbReference>
<comment type="caution">
    <text evidence="2">The sequence shown here is derived from an EMBL/GenBank/DDBJ whole genome shotgun (WGS) entry which is preliminary data.</text>
</comment>
<evidence type="ECO:0000256" key="1">
    <source>
        <dbReference type="SAM" id="SignalP"/>
    </source>
</evidence>
<protein>
    <submittedName>
        <fullName evidence="2">3-phosphoglycerate kinase</fullName>
    </submittedName>
</protein>
<sequence>MNKLCCVLFAALPLTALAATYPVEVEKQMNGAEVSASGQAIDYNLGGLNLYNYGGTSAACTVVFRNGPEAPRTRRATLKPGENAALTSKFNNSILRLRIKVTCEPQE</sequence>
<keyword evidence="3" id="KW-1185">Reference proteome</keyword>
<reference evidence="2 3" key="1">
    <citation type="submission" date="2021-02" db="EMBL/GenBank/DDBJ databases">
        <authorList>
            <person name="Lee D.-H."/>
        </authorList>
    </citation>
    <scope>NUCLEOTIDE SEQUENCE [LARGE SCALE GENOMIC DNA]</scope>
    <source>
        <strain evidence="2 3">UL073</strain>
    </source>
</reference>
<gene>
    <name evidence="2" type="ORF">JQX08_07890</name>
</gene>
<dbReference type="EMBL" id="JAFEUP010000002">
    <property type="protein sequence ID" value="MBM7060628.1"/>
    <property type="molecule type" value="Genomic_DNA"/>
</dbReference>
<accession>A0ABS2ID97</accession>
<dbReference type="GO" id="GO:0016301">
    <property type="term" value="F:kinase activity"/>
    <property type="evidence" value="ECO:0007669"/>
    <property type="project" value="UniProtKB-KW"/>
</dbReference>
<keyword evidence="1" id="KW-0732">Signal</keyword>
<keyword evidence="2" id="KW-0418">Kinase</keyword>
<organism evidence="2 3">
    <name type="scientific">Zestomonas insulae</name>
    <dbReference type="NCBI Taxonomy" id="2809017"/>
    <lineage>
        <taxon>Bacteria</taxon>
        <taxon>Pseudomonadati</taxon>
        <taxon>Pseudomonadota</taxon>
        <taxon>Gammaproteobacteria</taxon>
        <taxon>Pseudomonadales</taxon>
        <taxon>Pseudomonadaceae</taxon>
        <taxon>Zestomonas</taxon>
    </lineage>
</organism>